<dbReference type="EMBL" id="VLKR01000010">
    <property type="protein sequence ID" value="TWI20298.1"/>
    <property type="molecule type" value="Genomic_DNA"/>
</dbReference>
<dbReference type="AlphaFoldDB" id="A0A562MKD7"/>
<organism evidence="1 2">
    <name type="scientific">Sphingobacterium siyangense</name>
    <dbReference type="NCBI Taxonomy" id="459529"/>
    <lineage>
        <taxon>Bacteria</taxon>
        <taxon>Pseudomonadati</taxon>
        <taxon>Bacteroidota</taxon>
        <taxon>Sphingobacteriia</taxon>
        <taxon>Sphingobacteriales</taxon>
        <taxon>Sphingobacteriaceae</taxon>
        <taxon>Sphingobacterium</taxon>
    </lineage>
</organism>
<sequence>MCMEEKPKPIGIVSEKFQKLVKDKIKGINDKESYEVLLFLKRLARIVVNKYLEK</sequence>
<comment type="caution">
    <text evidence="1">The sequence shown here is derived from an EMBL/GenBank/DDBJ whole genome shotgun (WGS) entry which is preliminary data.</text>
</comment>
<evidence type="ECO:0000313" key="1">
    <source>
        <dbReference type="EMBL" id="TWI20298.1"/>
    </source>
</evidence>
<name>A0A562MKD7_9SPHI</name>
<dbReference type="Proteomes" id="UP000315908">
    <property type="component" value="Unassembled WGS sequence"/>
</dbReference>
<evidence type="ECO:0000313" key="2">
    <source>
        <dbReference type="Proteomes" id="UP000315908"/>
    </source>
</evidence>
<reference evidence="1 2" key="1">
    <citation type="journal article" date="2015" name="Stand. Genomic Sci.">
        <title>Genomic Encyclopedia of Bacterial and Archaeal Type Strains, Phase III: the genomes of soil and plant-associated and newly described type strains.</title>
        <authorList>
            <person name="Whitman W.B."/>
            <person name="Woyke T."/>
            <person name="Klenk H.P."/>
            <person name="Zhou Y."/>
            <person name="Lilburn T.G."/>
            <person name="Beck B.J."/>
            <person name="De Vos P."/>
            <person name="Vandamme P."/>
            <person name="Eisen J.A."/>
            <person name="Garrity G."/>
            <person name="Hugenholtz P."/>
            <person name="Kyrpides N.C."/>
        </authorList>
    </citation>
    <scope>NUCLEOTIDE SEQUENCE [LARGE SCALE GENOMIC DNA]</scope>
    <source>
        <strain evidence="1 2">CGMCC 1.6855</strain>
    </source>
</reference>
<protein>
    <submittedName>
        <fullName evidence="1">Uncharacterized protein</fullName>
    </submittedName>
</protein>
<proteinExistence type="predicted"/>
<gene>
    <name evidence="1" type="ORF">IQ31_02253</name>
</gene>
<accession>A0A562MKD7</accession>